<dbReference type="CDD" id="cd05256">
    <property type="entry name" value="UDP_AE_SDR_e"/>
    <property type="match status" value="1"/>
</dbReference>
<dbReference type="STRING" id="758825.SAMN02982985_00591"/>
<dbReference type="PANTHER" id="PTHR43245">
    <property type="entry name" value="BIFUNCTIONAL POLYMYXIN RESISTANCE PROTEIN ARNA"/>
    <property type="match status" value="1"/>
</dbReference>
<dbReference type="AlphaFoldDB" id="A0A1I4IK78"/>
<keyword evidence="3" id="KW-1185">Reference proteome</keyword>
<evidence type="ECO:0000259" key="1">
    <source>
        <dbReference type="Pfam" id="PF01370"/>
    </source>
</evidence>
<dbReference type="Gene3D" id="3.90.25.10">
    <property type="entry name" value="UDP-galactose 4-epimerase, domain 1"/>
    <property type="match status" value="1"/>
</dbReference>
<dbReference type="OrthoDB" id="9769113at2"/>
<name>A0A1I4IK78_9BURK</name>
<sequence>MSQFESVQQQLRGHKYHWLVTGAAGFIGSNLLEQLLLLGQRVTGLDNFATGFADNLELVRERVGAQAWANFRFIEGDIRLAADCARACQGVDYVLHEAALGSVSRSIEDPIATHETNVTGFLHMLVAARDAKVKRFVYAASSSTYGDHPALPKVEPQIGHPLSPYAVTKYADELYAEVFARCYGVESIGLRYFNVFGPRQDPKGAYAAVIPQWVAALINDDTVHINGDGESSRDFCYIDNVVQANLLAALSGNAEAVNQVYNVALNERTTLNELHQMMCRLLAERFPHVHEHRPQHRAFRAGDVRHSQADISKARTLLGYAPTHRLSEGLREAMDWYVRRLAPAHSR</sequence>
<accession>A0A1I4IK78</accession>
<gene>
    <name evidence="2" type="ORF">SAMN02982985_00591</name>
</gene>
<dbReference type="PANTHER" id="PTHR43245:SF13">
    <property type="entry name" value="UDP-D-APIOSE_UDP-D-XYLOSE SYNTHASE 2"/>
    <property type="match status" value="1"/>
</dbReference>
<dbReference type="InterPro" id="IPR050177">
    <property type="entry name" value="Lipid_A_modif_metabolic_enz"/>
</dbReference>
<dbReference type="EMBL" id="FOTW01000005">
    <property type="protein sequence ID" value="SFL54166.1"/>
    <property type="molecule type" value="Genomic_DNA"/>
</dbReference>
<proteinExistence type="predicted"/>
<reference evidence="2 3" key="1">
    <citation type="submission" date="2016-10" db="EMBL/GenBank/DDBJ databases">
        <authorList>
            <person name="de Groot N.N."/>
        </authorList>
    </citation>
    <scope>NUCLEOTIDE SEQUENCE [LARGE SCALE GENOMIC DNA]</scope>
    <source>
        <strain evidence="2 3">ATCC 43154</strain>
    </source>
</reference>
<dbReference type="SUPFAM" id="SSF51735">
    <property type="entry name" value="NAD(P)-binding Rossmann-fold domains"/>
    <property type="match status" value="1"/>
</dbReference>
<evidence type="ECO:0000313" key="2">
    <source>
        <dbReference type="EMBL" id="SFL54166.1"/>
    </source>
</evidence>
<dbReference type="Gene3D" id="3.40.50.720">
    <property type="entry name" value="NAD(P)-binding Rossmann-like Domain"/>
    <property type="match status" value="1"/>
</dbReference>
<dbReference type="PRINTS" id="PR01713">
    <property type="entry name" value="NUCEPIMERASE"/>
</dbReference>
<organism evidence="2 3">
    <name type="scientific">Rugamonas rubra</name>
    <dbReference type="NCBI Taxonomy" id="758825"/>
    <lineage>
        <taxon>Bacteria</taxon>
        <taxon>Pseudomonadati</taxon>
        <taxon>Pseudomonadota</taxon>
        <taxon>Betaproteobacteria</taxon>
        <taxon>Burkholderiales</taxon>
        <taxon>Oxalobacteraceae</taxon>
        <taxon>Telluria group</taxon>
        <taxon>Rugamonas</taxon>
    </lineage>
</organism>
<feature type="domain" description="NAD-dependent epimerase/dehydratase" evidence="1">
    <location>
        <begin position="18"/>
        <end position="264"/>
    </location>
</feature>
<dbReference type="RefSeq" id="WP_093383490.1">
    <property type="nucleotide sequence ID" value="NZ_FOTW01000005.1"/>
</dbReference>
<dbReference type="InterPro" id="IPR001509">
    <property type="entry name" value="Epimerase_deHydtase"/>
</dbReference>
<evidence type="ECO:0000313" key="3">
    <source>
        <dbReference type="Proteomes" id="UP000199470"/>
    </source>
</evidence>
<dbReference type="InterPro" id="IPR020904">
    <property type="entry name" value="Sc_DH/Rdtase_CS"/>
</dbReference>
<dbReference type="Pfam" id="PF01370">
    <property type="entry name" value="Epimerase"/>
    <property type="match status" value="1"/>
</dbReference>
<dbReference type="Proteomes" id="UP000199470">
    <property type="component" value="Unassembled WGS sequence"/>
</dbReference>
<dbReference type="InterPro" id="IPR036291">
    <property type="entry name" value="NAD(P)-bd_dom_sf"/>
</dbReference>
<dbReference type="PROSITE" id="PS00061">
    <property type="entry name" value="ADH_SHORT"/>
    <property type="match status" value="1"/>
</dbReference>
<protein>
    <submittedName>
        <fullName evidence="2">UDP-N-acetylglucosamine 4-epimerase</fullName>
    </submittedName>
</protein>